<accession>A0A6G1P950</accession>
<gene>
    <name evidence="4" type="ORF">EXN66_Car002395</name>
</gene>
<feature type="signal peptide" evidence="3">
    <location>
        <begin position="1"/>
        <end position="18"/>
    </location>
</feature>
<dbReference type="AlphaFoldDB" id="A0A6G1P950"/>
<feature type="transmembrane region" description="Helical" evidence="2">
    <location>
        <begin position="459"/>
        <end position="480"/>
    </location>
</feature>
<feature type="region of interest" description="Disordered" evidence="1">
    <location>
        <begin position="372"/>
        <end position="391"/>
    </location>
</feature>
<feature type="region of interest" description="Disordered" evidence="1">
    <location>
        <begin position="253"/>
        <end position="276"/>
    </location>
</feature>
<evidence type="ECO:0000313" key="5">
    <source>
        <dbReference type="Proteomes" id="UP000503349"/>
    </source>
</evidence>
<feature type="region of interest" description="Disordered" evidence="1">
    <location>
        <begin position="140"/>
        <end position="160"/>
    </location>
</feature>
<feature type="region of interest" description="Disordered" evidence="1">
    <location>
        <begin position="407"/>
        <end position="435"/>
    </location>
</feature>
<feature type="region of interest" description="Disordered" evidence="1">
    <location>
        <begin position="172"/>
        <end position="198"/>
    </location>
</feature>
<reference evidence="5" key="2">
    <citation type="submission" date="2019-02" db="EMBL/GenBank/DDBJ databases">
        <title>Opniocepnalus argus Var Kimnra genome.</title>
        <authorList>
            <person name="Zhou C."/>
            <person name="Xiao S."/>
        </authorList>
    </citation>
    <scope>NUCLEOTIDE SEQUENCE [LARGE SCALE GENOMIC DNA]</scope>
</reference>
<evidence type="ECO:0000256" key="1">
    <source>
        <dbReference type="SAM" id="MobiDB-lite"/>
    </source>
</evidence>
<feature type="region of interest" description="Disordered" evidence="1">
    <location>
        <begin position="295"/>
        <end position="314"/>
    </location>
</feature>
<keyword evidence="2" id="KW-1133">Transmembrane helix</keyword>
<dbReference type="EMBL" id="CM015713">
    <property type="protein sequence ID" value="KAF3686723.1"/>
    <property type="molecule type" value="Genomic_DNA"/>
</dbReference>
<feature type="compositionally biased region" description="Polar residues" evidence="1">
    <location>
        <begin position="340"/>
        <end position="352"/>
    </location>
</feature>
<evidence type="ECO:0000313" key="4">
    <source>
        <dbReference type="EMBL" id="KAF3686723.1"/>
    </source>
</evidence>
<keyword evidence="2" id="KW-0472">Membrane</keyword>
<feature type="compositionally biased region" description="Basic and acidic residues" evidence="1">
    <location>
        <begin position="423"/>
        <end position="435"/>
    </location>
</feature>
<proteinExistence type="predicted"/>
<keyword evidence="5" id="KW-1185">Reference proteome</keyword>
<protein>
    <submittedName>
        <fullName evidence="4">Uncharacterized protein</fullName>
    </submittedName>
</protein>
<organism evidence="4 5">
    <name type="scientific">Channa argus</name>
    <name type="common">Northern snakehead</name>
    <name type="synonym">Ophicephalus argus</name>
    <dbReference type="NCBI Taxonomy" id="215402"/>
    <lineage>
        <taxon>Eukaryota</taxon>
        <taxon>Metazoa</taxon>
        <taxon>Chordata</taxon>
        <taxon>Craniata</taxon>
        <taxon>Vertebrata</taxon>
        <taxon>Euteleostomi</taxon>
        <taxon>Actinopterygii</taxon>
        <taxon>Neopterygii</taxon>
        <taxon>Teleostei</taxon>
        <taxon>Neoteleostei</taxon>
        <taxon>Acanthomorphata</taxon>
        <taxon>Anabantaria</taxon>
        <taxon>Anabantiformes</taxon>
        <taxon>Channoidei</taxon>
        <taxon>Channidae</taxon>
        <taxon>Channa</taxon>
    </lineage>
</organism>
<sequence>MKNLLAGIILGLLAVVHSAYVNNVILTEPESDELQESIKDEFLILPRSTELPKRNVTTQFSSHSSDHKKSESSPAGDNSDHTQSVTHAPSFASIVVTRDKVDSRSDVPELGISEKLSESTPANAETLQKTFLEHVHSILPSELGSGEGEKEGQYPATSSARSDVITVLSASTAPPTLTTGEGWNSELGTSAKFSESTPTNEKILGKKILEHVHSILPSELGSGEGEKEDQYPATSSARPDVITVLSASTAPPTLTVGEGWNSELGTSEKFSESTPTNEKILGKKFLKHVHSILPSELGSGEGEKEGQYPATSSARPDVITVLSASTAPPTLTAGEGWNSELGTSAKFSESTPTNEKILGKKFLEHVHSILPPELGSGEGEKEGQYPATSSARPDVITVLSASTTLPTLTTGEGWNSELGTSEKLSDSTPAKEEKQKKLELLHNIQPSGSPSLGNSTPRWIIILAFLVGVAVLVIVGVAIATREKWIGPNQVYQLETQTNSSNQQREAFLNKDKPKENGKAAEYTIIPLDELPQSYTSN</sequence>
<evidence type="ECO:0000256" key="3">
    <source>
        <dbReference type="SAM" id="SignalP"/>
    </source>
</evidence>
<keyword evidence="3" id="KW-0732">Signal</keyword>
<feature type="region of interest" description="Disordered" evidence="1">
    <location>
        <begin position="330"/>
        <end position="352"/>
    </location>
</feature>
<evidence type="ECO:0000256" key="2">
    <source>
        <dbReference type="SAM" id="Phobius"/>
    </source>
</evidence>
<name>A0A6G1P950_CHAAH</name>
<keyword evidence="2" id="KW-0812">Transmembrane</keyword>
<feature type="region of interest" description="Disordered" evidence="1">
    <location>
        <begin position="54"/>
        <end position="89"/>
    </location>
</feature>
<feature type="region of interest" description="Disordered" evidence="1">
    <location>
        <begin position="218"/>
        <end position="237"/>
    </location>
</feature>
<reference evidence="4 5" key="1">
    <citation type="submission" date="2019-02" db="EMBL/GenBank/DDBJ databases">
        <title>Opniocepnalus argus genome.</title>
        <authorList>
            <person name="Zhou C."/>
            <person name="Xiao S."/>
        </authorList>
    </citation>
    <scope>NUCLEOTIDE SEQUENCE [LARGE SCALE GENOMIC DNA]</scope>
    <source>
        <strain evidence="4">OARG1902GOOAL</strain>
        <tissue evidence="4">Muscle</tissue>
    </source>
</reference>
<feature type="chain" id="PRO_5026267836" evidence="3">
    <location>
        <begin position="19"/>
        <end position="538"/>
    </location>
</feature>
<dbReference type="Proteomes" id="UP000503349">
    <property type="component" value="Chromosome 2"/>
</dbReference>